<protein>
    <submittedName>
        <fullName evidence="1">Uncharacterized protein</fullName>
    </submittedName>
</protein>
<gene>
    <name evidence="1" type="ORF">GSCOC_T00007102001</name>
</gene>
<organism evidence="1 2">
    <name type="scientific">Coffea canephora</name>
    <name type="common">Robusta coffee</name>
    <dbReference type="NCBI Taxonomy" id="49390"/>
    <lineage>
        <taxon>Eukaryota</taxon>
        <taxon>Viridiplantae</taxon>
        <taxon>Streptophyta</taxon>
        <taxon>Embryophyta</taxon>
        <taxon>Tracheophyta</taxon>
        <taxon>Spermatophyta</taxon>
        <taxon>Magnoliopsida</taxon>
        <taxon>eudicotyledons</taxon>
        <taxon>Gunneridae</taxon>
        <taxon>Pentapetalae</taxon>
        <taxon>asterids</taxon>
        <taxon>lamiids</taxon>
        <taxon>Gentianales</taxon>
        <taxon>Rubiaceae</taxon>
        <taxon>Ixoroideae</taxon>
        <taxon>Gardenieae complex</taxon>
        <taxon>Bertiereae - Coffeeae clade</taxon>
        <taxon>Coffeeae</taxon>
        <taxon>Coffea</taxon>
    </lineage>
</organism>
<dbReference type="AlphaFoldDB" id="A0A068VCB9"/>
<proteinExistence type="predicted"/>
<accession>A0A068VCB9</accession>
<sequence>MKRGTLDIKPVQKYELSFGLGFVAVSFSLNAWKVSIIRCSQAGNKKNAAESETAFRRTLAIDLFQGLFLNICCM</sequence>
<dbReference type="InParanoid" id="A0A068VCB9"/>
<dbReference type="Proteomes" id="UP000295252">
    <property type="component" value="Chromosome XI"/>
</dbReference>
<evidence type="ECO:0000313" key="2">
    <source>
        <dbReference type="Proteomes" id="UP000295252"/>
    </source>
</evidence>
<evidence type="ECO:0000313" key="1">
    <source>
        <dbReference type="EMBL" id="CDP18197.1"/>
    </source>
</evidence>
<keyword evidence="2" id="KW-1185">Reference proteome</keyword>
<dbReference type="Gramene" id="CDP18197">
    <property type="protein sequence ID" value="CDP18197"/>
    <property type="gene ID" value="GSCOC_T00007102001"/>
</dbReference>
<reference evidence="2" key="1">
    <citation type="journal article" date="2014" name="Science">
        <title>The coffee genome provides insight into the convergent evolution of caffeine biosynthesis.</title>
        <authorList>
            <person name="Denoeud F."/>
            <person name="Carretero-Paulet L."/>
            <person name="Dereeper A."/>
            <person name="Droc G."/>
            <person name="Guyot R."/>
            <person name="Pietrella M."/>
            <person name="Zheng C."/>
            <person name="Alberti A."/>
            <person name="Anthony F."/>
            <person name="Aprea G."/>
            <person name="Aury J.M."/>
            <person name="Bento P."/>
            <person name="Bernard M."/>
            <person name="Bocs S."/>
            <person name="Campa C."/>
            <person name="Cenci A."/>
            <person name="Combes M.C."/>
            <person name="Crouzillat D."/>
            <person name="Da Silva C."/>
            <person name="Daddiego L."/>
            <person name="De Bellis F."/>
            <person name="Dussert S."/>
            <person name="Garsmeur O."/>
            <person name="Gayraud T."/>
            <person name="Guignon V."/>
            <person name="Jahn K."/>
            <person name="Jamilloux V."/>
            <person name="Joet T."/>
            <person name="Labadie K."/>
            <person name="Lan T."/>
            <person name="Leclercq J."/>
            <person name="Lepelley M."/>
            <person name="Leroy T."/>
            <person name="Li L.T."/>
            <person name="Librado P."/>
            <person name="Lopez L."/>
            <person name="Munoz A."/>
            <person name="Noel B."/>
            <person name="Pallavicini A."/>
            <person name="Perrotta G."/>
            <person name="Poncet V."/>
            <person name="Pot D."/>
            <person name="Priyono X."/>
            <person name="Rigoreau M."/>
            <person name="Rouard M."/>
            <person name="Rozas J."/>
            <person name="Tranchant-Dubreuil C."/>
            <person name="VanBuren R."/>
            <person name="Zhang Q."/>
            <person name="Andrade A.C."/>
            <person name="Argout X."/>
            <person name="Bertrand B."/>
            <person name="de Kochko A."/>
            <person name="Graziosi G."/>
            <person name="Henry R.J."/>
            <person name="Jayarama X."/>
            <person name="Ming R."/>
            <person name="Nagai C."/>
            <person name="Rounsley S."/>
            <person name="Sankoff D."/>
            <person name="Giuliano G."/>
            <person name="Albert V.A."/>
            <person name="Wincker P."/>
            <person name="Lashermes P."/>
        </authorList>
    </citation>
    <scope>NUCLEOTIDE SEQUENCE [LARGE SCALE GENOMIC DNA]</scope>
    <source>
        <strain evidence="2">cv. DH200-94</strain>
    </source>
</reference>
<dbReference type="EMBL" id="HG739302">
    <property type="protein sequence ID" value="CDP18197.1"/>
    <property type="molecule type" value="Genomic_DNA"/>
</dbReference>
<name>A0A068VCB9_COFCA</name>